<dbReference type="PANTHER" id="PTHR48104">
    <property type="entry name" value="METACASPASE-4"/>
    <property type="match status" value="1"/>
</dbReference>
<name>A0A8H2XE54_9AGAM</name>
<dbReference type="GO" id="GO:0005737">
    <property type="term" value="C:cytoplasm"/>
    <property type="evidence" value="ECO:0007669"/>
    <property type="project" value="TreeGrafter"/>
</dbReference>
<evidence type="ECO:0000259" key="3">
    <source>
        <dbReference type="Pfam" id="PF00656"/>
    </source>
</evidence>
<feature type="domain" description="Peptidase C14 caspase" evidence="3">
    <location>
        <begin position="51"/>
        <end position="159"/>
    </location>
</feature>
<gene>
    <name evidence="4" type="ORF">RDB_LOCUS34249</name>
</gene>
<feature type="compositionally biased region" description="Basic and acidic residues" evidence="2">
    <location>
        <begin position="141"/>
        <end position="161"/>
    </location>
</feature>
<sequence length="440" mass="49167">MTGETTAPTPRGPQDLPVASLYSPDLRAFIKRAMVEGDKLPNPADLMPAQRRALIIAPQYREPGQAFHPLPATAADVKLIYNLLVRSRYEPRNIRILCDVWSFNGRAHPTRENILDSLEWLVNGATEGDYRFLHFSGHGHRVETDSSKGKEGRIVRSDTRPKMPGAWDSEHSPDVIQAGRVVEQSIAENELVYYNEAIVTRISEDDDMEEGEEHSESVGKVWDRELNAYLAKLPKGCTVTCIMDCCASGRILNLSRKLQGSGFRGKPTPATTFNPPLIIPSFPSQDNASIPSTPSLTSPTITSIATIASTVVNILPRMTRYARIVMQEGIPVRERDMDEIQARIFAWSACHQRQQSWDSNDCSNGLFTQTFTETCTRLGGPIESPTRYTYNTLFEEVSKLVADMRATSPNPAPQFVQLWTSLKEESKNIETSLLDSHVEF</sequence>
<dbReference type="AlphaFoldDB" id="A0A8H2XE54"/>
<dbReference type="InterPro" id="IPR050452">
    <property type="entry name" value="Metacaspase"/>
</dbReference>
<evidence type="ECO:0000256" key="2">
    <source>
        <dbReference type="SAM" id="MobiDB-lite"/>
    </source>
</evidence>
<evidence type="ECO:0000313" key="5">
    <source>
        <dbReference type="Proteomes" id="UP000663831"/>
    </source>
</evidence>
<comment type="similarity">
    <text evidence="1">Belongs to the peptidase C14B family.</text>
</comment>
<evidence type="ECO:0000256" key="1">
    <source>
        <dbReference type="ARBA" id="ARBA00009005"/>
    </source>
</evidence>
<proteinExistence type="inferred from homology"/>
<reference evidence="4" key="1">
    <citation type="submission" date="2021-01" db="EMBL/GenBank/DDBJ databases">
        <authorList>
            <person name="Kaushik A."/>
        </authorList>
    </citation>
    <scope>NUCLEOTIDE SEQUENCE</scope>
    <source>
        <strain evidence="4">AG3-1AP</strain>
    </source>
</reference>
<dbReference type="Gene3D" id="3.40.50.1460">
    <property type="match status" value="1"/>
</dbReference>
<dbReference type="Pfam" id="PF00656">
    <property type="entry name" value="Peptidase_C14"/>
    <property type="match status" value="2"/>
</dbReference>
<dbReference type="EMBL" id="CAJMWV010000976">
    <property type="protein sequence ID" value="CAE6422925.1"/>
    <property type="molecule type" value="Genomic_DNA"/>
</dbReference>
<accession>A0A8H2XE54</accession>
<dbReference type="Proteomes" id="UP000663831">
    <property type="component" value="Unassembled WGS sequence"/>
</dbReference>
<feature type="domain" description="Peptidase C14 caspase" evidence="3">
    <location>
        <begin position="221"/>
        <end position="415"/>
    </location>
</feature>
<dbReference type="GO" id="GO:0004197">
    <property type="term" value="F:cysteine-type endopeptidase activity"/>
    <property type="evidence" value="ECO:0007669"/>
    <property type="project" value="InterPro"/>
</dbReference>
<comment type="caution">
    <text evidence="4">The sequence shown here is derived from an EMBL/GenBank/DDBJ whole genome shotgun (WGS) entry which is preliminary data.</text>
</comment>
<organism evidence="4 5">
    <name type="scientific">Rhizoctonia solani</name>
    <dbReference type="NCBI Taxonomy" id="456999"/>
    <lineage>
        <taxon>Eukaryota</taxon>
        <taxon>Fungi</taxon>
        <taxon>Dikarya</taxon>
        <taxon>Basidiomycota</taxon>
        <taxon>Agaricomycotina</taxon>
        <taxon>Agaricomycetes</taxon>
        <taxon>Cantharellales</taxon>
        <taxon>Ceratobasidiaceae</taxon>
        <taxon>Rhizoctonia</taxon>
    </lineage>
</organism>
<dbReference type="PANTHER" id="PTHR48104:SF30">
    <property type="entry name" value="METACASPASE-1"/>
    <property type="match status" value="1"/>
</dbReference>
<protein>
    <recommendedName>
        <fullName evidence="3">Peptidase C14 caspase domain-containing protein</fullName>
    </recommendedName>
</protein>
<dbReference type="InterPro" id="IPR011600">
    <property type="entry name" value="Pept_C14_caspase"/>
</dbReference>
<dbReference type="GO" id="GO:0006508">
    <property type="term" value="P:proteolysis"/>
    <property type="evidence" value="ECO:0007669"/>
    <property type="project" value="InterPro"/>
</dbReference>
<evidence type="ECO:0000313" key="4">
    <source>
        <dbReference type="EMBL" id="CAE6422925.1"/>
    </source>
</evidence>
<feature type="region of interest" description="Disordered" evidence="2">
    <location>
        <begin position="141"/>
        <end position="170"/>
    </location>
</feature>